<dbReference type="RefSeq" id="WP_219084079.1">
    <property type="nucleotide sequence ID" value="NZ_CP079216.1"/>
</dbReference>
<reference evidence="5 6" key="1">
    <citation type="submission" date="2021-07" db="EMBL/GenBank/DDBJ databases">
        <title>complete genome sequencing of Tessaracoccus sp.J1M15.</title>
        <authorList>
            <person name="Bae J.-W."/>
            <person name="Kim D.-y."/>
        </authorList>
    </citation>
    <scope>NUCLEOTIDE SEQUENCE [LARGE SCALE GENOMIC DNA]</scope>
    <source>
        <strain evidence="5 6">J1M15</strain>
    </source>
</reference>
<keyword evidence="3" id="KW-0378">Hydrolase</keyword>
<keyword evidence="2" id="KW-0963">Cytoplasm</keyword>
<dbReference type="Pfam" id="PF11806">
    <property type="entry name" value="Enterochelin_N"/>
    <property type="match status" value="1"/>
</dbReference>
<dbReference type="InterPro" id="IPR000801">
    <property type="entry name" value="Esterase-like"/>
</dbReference>
<comment type="subcellular location">
    <subcellularLocation>
        <location evidence="1">Cytoplasm</location>
    </subcellularLocation>
</comment>
<proteinExistence type="predicted"/>
<protein>
    <submittedName>
        <fullName evidence="5">DUF3327 domain-containing protein</fullName>
    </submittedName>
</protein>
<dbReference type="Proteomes" id="UP000824504">
    <property type="component" value="Chromosome"/>
</dbReference>
<evidence type="ECO:0000259" key="4">
    <source>
        <dbReference type="Pfam" id="PF11806"/>
    </source>
</evidence>
<evidence type="ECO:0000256" key="1">
    <source>
        <dbReference type="ARBA" id="ARBA00004496"/>
    </source>
</evidence>
<keyword evidence="6" id="KW-1185">Reference proteome</keyword>
<gene>
    <name evidence="5" type="ORF">KDB89_06825</name>
</gene>
<evidence type="ECO:0000313" key="6">
    <source>
        <dbReference type="Proteomes" id="UP000824504"/>
    </source>
</evidence>
<dbReference type="InterPro" id="IPR021764">
    <property type="entry name" value="Enterochelin_esterase_N"/>
</dbReference>
<dbReference type="EMBL" id="CP079216">
    <property type="protein sequence ID" value="QXT64156.1"/>
    <property type="molecule type" value="Genomic_DNA"/>
</dbReference>
<feature type="domain" description="Enterochelin esterase N-terminal" evidence="4">
    <location>
        <begin position="67"/>
        <end position="180"/>
    </location>
</feature>
<dbReference type="Pfam" id="PF00756">
    <property type="entry name" value="Esterase"/>
    <property type="match status" value="1"/>
</dbReference>
<dbReference type="PANTHER" id="PTHR48098:SF3">
    <property type="entry name" value="IRON(III) ENTEROBACTIN ESTERASE"/>
    <property type="match status" value="1"/>
</dbReference>
<name>A0ABX8SL93_9ACTN</name>
<accession>A0ABX8SL93</accession>
<dbReference type="PANTHER" id="PTHR48098">
    <property type="entry name" value="ENTEROCHELIN ESTERASE-RELATED"/>
    <property type="match status" value="1"/>
</dbReference>
<organism evidence="5 6">
    <name type="scientific">Tessaracoccus palaemonis</name>
    <dbReference type="NCBI Taxonomy" id="2829499"/>
    <lineage>
        <taxon>Bacteria</taxon>
        <taxon>Bacillati</taxon>
        <taxon>Actinomycetota</taxon>
        <taxon>Actinomycetes</taxon>
        <taxon>Propionibacteriales</taxon>
        <taxon>Propionibacteriaceae</taxon>
        <taxon>Tessaracoccus</taxon>
    </lineage>
</organism>
<evidence type="ECO:0000256" key="2">
    <source>
        <dbReference type="ARBA" id="ARBA00022490"/>
    </source>
</evidence>
<dbReference type="InterPro" id="IPR050583">
    <property type="entry name" value="Mycobacterial_A85_antigen"/>
</dbReference>
<evidence type="ECO:0000256" key="3">
    <source>
        <dbReference type="ARBA" id="ARBA00022801"/>
    </source>
</evidence>
<evidence type="ECO:0000313" key="5">
    <source>
        <dbReference type="EMBL" id="QXT64156.1"/>
    </source>
</evidence>
<sequence>MSAGRTPPKVPRPTPAPLASSPLVEALVLDLAAAPGPTERDRLVAAFWAGVEGTPVLETASDGRPLLTFLWRDAEAAEVLLFVNRLTDERDLAASLLRRVPGTDIFHLTYALGPRWRGSYSFLRRAPGERAVWLNEDDQVAIRGALDHGLADPLNPETTRNRAGIVQSVAASPAAPAQPWLGARADVPRGTLDELLAPGGREAWLYTSAGAAGSDAVPLAIVLDGEVWTGPHDLPTTLDNLVDAGLVPPLVAVFLHSGGRDRRWSELDEHGGLDGYVAGPLLDWARETAAGLGVTVSPHADRVLVAGQSLGALTSLRTVVLHPDRVGLALSQSASLWQQGVFAEAEGASLQDARVWLEVGEQEWVLRPHHAPLANLLRRAGARVDLVEFDGGHDYACWRGGIADGLVALLG</sequence>